<reference evidence="5 6" key="1">
    <citation type="submission" date="2018-09" db="EMBL/GenBank/DDBJ databases">
        <title>Bacillus saliacetes sp. nov., isolated from Thai shrimp paste (Ka-pi).</title>
        <authorList>
            <person name="Daroonpunt R."/>
            <person name="Tanasupawat S."/>
            <person name="Yiamsombut S."/>
        </authorList>
    </citation>
    <scope>NUCLEOTIDE SEQUENCE [LARGE SCALE GENOMIC DNA]</scope>
    <source>
        <strain evidence="5 6">SKP7-4</strain>
    </source>
</reference>
<evidence type="ECO:0000259" key="3">
    <source>
        <dbReference type="Pfam" id="PF11258"/>
    </source>
</evidence>
<dbReference type="Gene3D" id="3.50.90.10">
    <property type="entry name" value="YerB-like"/>
    <property type="match status" value="1"/>
</dbReference>
<feature type="compositionally biased region" description="Low complexity" evidence="1">
    <location>
        <begin position="25"/>
        <end position="37"/>
    </location>
</feature>
<dbReference type="AlphaFoldDB" id="A0A3A1QZZ2"/>
<evidence type="ECO:0000256" key="2">
    <source>
        <dbReference type="SAM" id="SignalP"/>
    </source>
</evidence>
<dbReference type="Proteomes" id="UP000265801">
    <property type="component" value="Unassembled WGS sequence"/>
</dbReference>
<organism evidence="5 6">
    <name type="scientific">Bacillus salacetis</name>
    <dbReference type="NCBI Taxonomy" id="2315464"/>
    <lineage>
        <taxon>Bacteria</taxon>
        <taxon>Bacillati</taxon>
        <taxon>Bacillota</taxon>
        <taxon>Bacilli</taxon>
        <taxon>Bacillales</taxon>
        <taxon>Bacillaceae</taxon>
        <taxon>Bacillus</taxon>
    </lineage>
</organism>
<evidence type="ECO:0000313" key="6">
    <source>
        <dbReference type="Proteomes" id="UP000265801"/>
    </source>
</evidence>
<keyword evidence="2" id="KW-0732">Signal</keyword>
<dbReference type="PROSITE" id="PS51257">
    <property type="entry name" value="PROKAR_LIPOPROTEIN"/>
    <property type="match status" value="1"/>
</dbReference>
<evidence type="ECO:0000256" key="1">
    <source>
        <dbReference type="SAM" id="MobiDB-lite"/>
    </source>
</evidence>
<gene>
    <name evidence="5" type="ORF">D3H55_10180</name>
</gene>
<feature type="signal peptide" evidence="2">
    <location>
        <begin position="1"/>
        <end position="19"/>
    </location>
</feature>
<proteinExistence type="predicted"/>
<dbReference type="OrthoDB" id="9779102at2"/>
<feature type="region of interest" description="Disordered" evidence="1">
    <location>
        <begin position="22"/>
        <end position="54"/>
    </location>
</feature>
<comment type="caution">
    <text evidence="5">The sequence shown here is derived from an EMBL/GenBank/DDBJ whole genome shotgun (WGS) entry which is preliminary data.</text>
</comment>
<dbReference type="RefSeq" id="WP_119546805.1">
    <property type="nucleotide sequence ID" value="NZ_QXIR01000012.1"/>
</dbReference>
<dbReference type="InterPro" id="IPR023158">
    <property type="entry name" value="YerB-like_sf"/>
</dbReference>
<name>A0A3A1QZZ2_9BACI</name>
<dbReference type="Pfam" id="PF17479">
    <property type="entry name" value="DUF3048_C"/>
    <property type="match status" value="1"/>
</dbReference>
<evidence type="ECO:0000313" key="5">
    <source>
        <dbReference type="EMBL" id="RIW33958.1"/>
    </source>
</evidence>
<feature type="domain" description="DUF3048" evidence="4">
    <location>
        <begin position="224"/>
        <end position="330"/>
    </location>
</feature>
<accession>A0A3A1QZZ2</accession>
<sequence length="346" mass="38073">MWKKTAIAAIAVLLLTACSSDNETTETNDNTAKNNTEQNDAANGQKEEAEQSSFQYPLTGIDAEKESMQRAVAVVVNNHPKARPQSGLHKADVIHEVLAEGDITRLVAIFQSEEPEKVGPVRSARDYFIQLAQGYDSFFVAHGYSPDAKELLTNGSIDNINGMEYDGSLFKRADFRVAPHNSYISFENIEKGADQVGAEMDTPPASFDFVKSEEVSGEDAASVKVSYFDNPSFSPVYEYDQETGKYSRISDGEPMADYETGDLVQLDNVFIVEAPHRIIDDYGRRIIDLESGGNAYLLQRGKLVKVQWENKDGRIVPAGDAAFAPGKTWINIIPDNPGLDGFVTVQ</sequence>
<dbReference type="SUPFAM" id="SSF159774">
    <property type="entry name" value="YerB-like"/>
    <property type="match status" value="1"/>
</dbReference>
<feature type="domain" description="DUF3048" evidence="3">
    <location>
        <begin position="58"/>
        <end position="197"/>
    </location>
</feature>
<dbReference type="EMBL" id="QXIR01000012">
    <property type="protein sequence ID" value="RIW33958.1"/>
    <property type="molecule type" value="Genomic_DNA"/>
</dbReference>
<dbReference type="InterPro" id="IPR021416">
    <property type="entry name" value="DUF3048_N"/>
</dbReference>
<feature type="chain" id="PRO_5039222341" evidence="2">
    <location>
        <begin position="20"/>
        <end position="346"/>
    </location>
</feature>
<protein>
    <submittedName>
        <fullName evidence="5">DUF3048 domain-containing protein</fullName>
    </submittedName>
</protein>
<evidence type="ECO:0000259" key="4">
    <source>
        <dbReference type="Pfam" id="PF17479"/>
    </source>
</evidence>
<dbReference type="InterPro" id="IPR035328">
    <property type="entry name" value="DUF3048_C"/>
</dbReference>
<keyword evidence="6" id="KW-1185">Reference proteome</keyword>
<dbReference type="Pfam" id="PF11258">
    <property type="entry name" value="DUF3048"/>
    <property type="match status" value="1"/>
</dbReference>